<dbReference type="AlphaFoldDB" id="S7ZCB2"/>
<gene>
    <name evidence="2" type="ORF">PDE_01262</name>
</gene>
<protein>
    <recommendedName>
        <fullName evidence="4">Peptidase A1 domain-containing protein</fullName>
    </recommendedName>
</protein>
<dbReference type="PhylomeDB" id="S7ZCB2"/>
<organism evidence="2 3">
    <name type="scientific">Penicillium oxalicum (strain 114-2 / CGMCC 5302)</name>
    <name type="common">Penicillium decumbens</name>
    <dbReference type="NCBI Taxonomy" id="933388"/>
    <lineage>
        <taxon>Eukaryota</taxon>
        <taxon>Fungi</taxon>
        <taxon>Dikarya</taxon>
        <taxon>Ascomycota</taxon>
        <taxon>Pezizomycotina</taxon>
        <taxon>Eurotiomycetes</taxon>
        <taxon>Eurotiomycetidae</taxon>
        <taxon>Eurotiales</taxon>
        <taxon>Aspergillaceae</taxon>
        <taxon>Penicillium</taxon>
    </lineage>
</organism>
<evidence type="ECO:0000313" key="2">
    <source>
        <dbReference type="EMBL" id="EPS26326.1"/>
    </source>
</evidence>
<keyword evidence="1" id="KW-0812">Transmembrane</keyword>
<accession>S7ZCB2</accession>
<dbReference type="EMBL" id="KB644409">
    <property type="protein sequence ID" value="EPS26326.1"/>
    <property type="molecule type" value="Genomic_DNA"/>
</dbReference>
<reference evidence="2 3" key="1">
    <citation type="journal article" date="2013" name="PLoS ONE">
        <title>Genomic and secretomic analyses reveal unique features of the lignocellulolytic enzyme system of Penicillium decumbens.</title>
        <authorList>
            <person name="Liu G."/>
            <person name="Zhang L."/>
            <person name="Wei X."/>
            <person name="Zou G."/>
            <person name="Qin Y."/>
            <person name="Ma L."/>
            <person name="Li J."/>
            <person name="Zheng H."/>
            <person name="Wang S."/>
            <person name="Wang C."/>
            <person name="Xun L."/>
            <person name="Zhao G.-P."/>
            <person name="Zhou Z."/>
            <person name="Qu Y."/>
        </authorList>
    </citation>
    <scope>NUCLEOTIDE SEQUENCE [LARGE SCALE GENOMIC DNA]</scope>
    <source>
        <strain evidence="3">114-2 / CGMCC 5302</strain>
    </source>
</reference>
<keyword evidence="1" id="KW-1133">Transmembrane helix</keyword>
<evidence type="ECO:0000313" key="3">
    <source>
        <dbReference type="Proteomes" id="UP000019376"/>
    </source>
</evidence>
<dbReference type="STRING" id="933388.S7ZCB2"/>
<sequence length="353" mass="38918">MGPAVNGTSVPGAIYEQGEIPSYSFGMHIGSPSLHIPGSLYLGGYDQKRAIGEVSVQPIDNEVLPIVLLDIDVGLYIWDTNNENYSKIITSPSYLALTFVKNGLNTEKLTIKIAFALLNLTLTAPLTEVETPYFPLMPTDGKPVLGRDFLQATFYGVHWLQKSWFLAQAPGPDSSFLRNVVDIEPDKTVITGTKDSWEATWASFWTPLPSPDSLNGTEMIPSTSPKTSPKERSTFALPNSAIVGIGAGGGAVALVSIMLIGWFYLRRRRKVKSAAVRVPPRNVSPAHTSPRYQREFWPLELGAGRRDTWHELDNEVVPRSRRRNFGVPQHAPFVYVSSPARPQNGLVSPFELE</sequence>
<dbReference type="HOGENOM" id="CLU_785516_0_0_1"/>
<feature type="transmembrane region" description="Helical" evidence="1">
    <location>
        <begin position="241"/>
        <end position="265"/>
    </location>
</feature>
<name>S7ZCB2_PENO1</name>
<evidence type="ECO:0000256" key="1">
    <source>
        <dbReference type="SAM" id="Phobius"/>
    </source>
</evidence>
<dbReference type="OrthoDB" id="4074350at2759"/>
<keyword evidence="1" id="KW-0472">Membrane</keyword>
<dbReference type="SUPFAM" id="SSF50630">
    <property type="entry name" value="Acid proteases"/>
    <property type="match status" value="1"/>
</dbReference>
<keyword evidence="3" id="KW-1185">Reference proteome</keyword>
<dbReference type="eggNOG" id="ENOG502SJYP">
    <property type="taxonomic scope" value="Eukaryota"/>
</dbReference>
<evidence type="ECO:0008006" key="4">
    <source>
        <dbReference type="Google" id="ProtNLM"/>
    </source>
</evidence>
<dbReference type="InterPro" id="IPR021109">
    <property type="entry name" value="Peptidase_aspartic_dom_sf"/>
</dbReference>
<dbReference type="Proteomes" id="UP000019376">
    <property type="component" value="Unassembled WGS sequence"/>
</dbReference>
<proteinExistence type="predicted"/>